<dbReference type="Proteomes" id="UP000319769">
    <property type="component" value="Unassembled WGS sequence"/>
</dbReference>
<comment type="caution">
    <text evidence="1">The sequence shown here is derived from an EMBL/GenBank/DDBJ whole genome shotgun (WGS) entry which is preliminary data.</text>
</comment>
<dbReference type="EMBL" id="VMNW02000053">
    <property type="protein sequence ID" value="KAA9155906.1"/>
    <property type="molecule type" value="Genomic_DNA"/>
</dbReference>
<accession>A0A5N0UXL7</accession>
<name>A0A5N0UXL7_9PSEU</name>
<dbReference type="OrthoDB" id="7871924at2"/>
<sequence>MSDEILKIVPTNPYWQPHPDDAASLVELVRTFAREAHIEEYWHQAVEFMDCGSNLAAVGCPHCGARIEFREWDDLMTSRYDNGFTTLEVEVPCCGSESTLNALDYHWPCAFGRFAVELRNPGRAGFTDEELIELARALGHPVLQVRARL</sequence>
<organism evidence="1 2">
    <name type="scientific">Amycolatopsis acidicola</name>
    <dbReference type="NCBI Taxonomy" id="2596893"/>
    <lineage>
        <taxon>Bacteria</taxon>
        <taxon>Bacillati</taxon>
        <taxon>Actinomycetota</taxon>
        <taxon>Actinomycetes</taxon>
        <taxon>Pseudonocardiales</taxon>
        <taxon>Pseudonocardiaceae</taxon>
        <taxon>Amycolatopsis</taxon>
    </lineage>
</organism>
<reference evidence="1" key="1">
    <citation type="submission" date="2019-09" db="EMBL/GenBank/DDBJ databases">
        <authorList>
            <person name="Teo W.F.A."/>
            <person name="Duangmal K."/>
        </authorList>
    </citation>
    <scope>NUCLEOTIDE SEQUENCE [LARGE SCALE GENOMIC DNA]</scope>
    <source>
        <strain evidence="1">K81G1</strain>
    </source>
</reference>
<evidence type="ECO:0000313" key="1">
    <source>
        <dbReference type="EMBL" id="KAA9155906.1"/>
    </source>
</evidence>
<dbReference type="AlphaFoldDB" id="A0A5N0UXL7"/>
<evidence type="ECO:0000313" key="2">
    <source>
        <dbReference type="Proteomes" id="UP000319769"/>
    </source>
</evidence>
<protein>
    <submittedName>
        <fullName evidence="1">Uncharacterized protein</fullName>
    </submittedName>
</protein>
<dbReference type="RefSeq" id="WP_144751015.1">
    <property type="nucleotide sequence ID" value="NZ_VMNW02000053.1"/>
</dbReference>
<keyword evidence="2" id="KW-1185">Reference proteome</keyword>
<proteinExistence type="predicted"/>
<gene>
    <name evidence="1" type="ORF">FPZ12_028710</name>
</gene>